<accession>W9YX28</accession>
<evidence type="ECO:0000313" key="2">
    <source>
        <dbReference type="EMBL" id="EXK24099.1"/>
    </source>
</evidence>
<dbReference type="EMBL" id="JH659539">
    <property type="protein sequence ID" value="EXK24099.1"/>
    <property type="molecule type" value="Genomic_DNA"/>
</dbReference>
<dbReference type="HOGENOM" id="CLU_2223418_0_0_1"/>
<dbReference type="Proteomes" id="UP000030703">
    <property type="component" value="Unassembled WGS sequence"/>
</dbReference>
<evidence type="ECO:0000256" key="1">
    <source>
        <dbReference type="SAM" id="Phobius"/>
    </source>
</evidence>
<organism evidence="2">
    <name type="scientific">Fusarium oxysporum f. sp. melonis 26406</name>
    <dbReference type="NCBI Taxonomy" id="1089452"/>
    <lineage>
        <taxon>Eukaryota</taxon>
        <taxon>Fungi</taxon>
        <taxon>Dikarya</taxon>
        <taxon>Ascomycota</taxon>
        <taxon>Pezizomycotina</taxon>
        <taxon>Sordariomycetes</taxon>
        <taxon>Hypocreomycetidae</taxon>
        <taxon>Hypocreales</taxon>
        <taxon>Nectriaceae</taxon>
        <taxon>Fusarium</taxon>
        <taxon>Fusarium oxysporum species complex</taxon>
    </lineage>
</organism>
<keyword evidence="1" id="KW-0812">Transmembrane</keyword>
<dbReference type="AlphaFoldDB" id="W9YX28"/>
<keyword evidence="1" id="KW-0472">Membrane</keyword>
<protein>
    <submittedName>
        <fullName evidence="2">Uncharacterized protein</fullName>
    </submittedName>
</protein>
<sequence length="106" mass="11945">MDLIASIKASASAFLRTLRQTLLLARLKPSSPSTLCFARASRLIRTVVKVGSSVLRSRSWGLIAFRLTRSATMLRQRILSVTRKGLWILSMGLFSLLTYLRWTMDS</sequence>
<dbReference type="VEuPathDB" id="FungiDB:FOMG_19157"/>
<reference evidence="2" key="1">
    <citation type="submission" date="2012-04" db="EMBL/GenBank/DDBJ databases">
        <title>The Genome Sequence of Fusarium oxysporum melonis.</title>
        <authorList>
            <consortium name="The Broad Institute Genome Sequencing Platform"/>
            <person name="Ma L.-J."/>
            <person name="Gale L.R."/>
            <person name="Schwartz D.C."/>
            <person name="Zhou S."/>
            <person name="Corby-Kistler H."/>
            <person name="Young S.K."/>
            <person name="Zeng Q."/>
            <person name="Gargeya S."/>
            <person name="Fitzgerald M."/>
            <person name="Haas B."/>
            <person name="Abouelleil A."/>
            <person name="Alvarado L."/>
            <person name="Arachchi H.M."/>
            <person name="Berlin A."/>
            <person name="Brown A."/>
            <person name="Chapman S.B."/>
            <person name="Chen Z."/>
            <person name="Dunbar C."/>
            <person name="Freedman E."/>
            <person name="Gearin G."/>
            <person name="Goldberg J."/>
            <person name="Griggs A."/>
            <person name="Gujja S."/>
            <person name="Heiman D."/>
            <person name="Howarth C."/>
            <person name="Larson L."/>
            <person name="Lui A."/>
            <person name="MacDonald P.J.P."/>
            <person name="Montmayeur A."/>
            <person name="Murphy C."/>
            <person name="Neiman D."/>
            <person name="Pearson M."/>
            <person name="Priest M."/>
            <person name="Roberts A."/>
            <person name="Saif S."/>
            <person name="Shea T."/>
            <person name="Shenoy N."/>
            <person name="Sisk P."/>
            <person name="Stolte C."/>
            <person name="Sykes S."/>
            <person name="Wortman J."/>
            <person name="Nusbaum C."/>
            <person name="Birren B."/>
        </authorList>
    </citation>
    <scope>NUCLEOTIDE SEQUENCE</scope>
    <source>
        <strain evidence="2">26406</strain>
    </source>
</reference>
<name>W9YX28_FUSOX</name>
<keyword evidence="1" id="KW-1133">Transmembrane helix</keyword>
<gene>
    <name evidence="2" type="ORF">FOMG_19157</name>
</gene>
<feature type="transmembrane region" description="Helical" evidence="1">
    <location>
        <begin position="85"/>
        <end position="102"/>
    </location>
</feature>
<reference evidence="2" key="2">
    <citation type="submission" date="2012-05" db="EMBL/GenBank/DDBJ databases">
        <title>Annotation of the Genome Sequence of Fusarium oxysporum f. sp. melonis 26406.</title>
        <authorList>
            <consortium name="The Broad Institute Genomics Platform"/>
            <person name="Ma L.-J."/>
            <person name="Corby-Kistler H."/>
            <person name="Broz K."/>
            <person name="Gale L.R."/>
            <person name="Jonkers W."/>
            <person name="O'Donnell K."/>
            <person name="Ploetz R."/>
            <person name="Steinberg C."/>
            <person name="Schwartz D.C."/>
            <person name="VanEtten H."/>
            <person name="Zhou S."/>
            <person name="Young S.K."/>
            <person name="Zeng Q."/>
            <person name="Gargeya S."/>
            <person name="Fitzgerald M."/>
            <person name="Abouelleil A."/>
            <person name="Alvarado L."/>
            <person name="Chapman S.B."/>
            <person name="Gainer-Dewar J."/>
            <person name="Goldberg J."/>
            <person name="Griggs A."/>
            <person name="Gujja S."/>
            <person name="Hansen M."/>
            <person name="Howarth C."/>
            <person name="Imamovic A."/>
            <person name="Ireland A."/>
            <person name="Larimer J."/>
            <person name="McCowan C."/>
            <person name="Murphy C."/>
            <person name="Pearson M."/>
            <person name="Poon T.W."/>
            <person name="Priest M."/>
            <person name="Roberts A."/>
            <person name="Saif S."/>
            <person name="Shea T."/>
            <person name="Sykes S."/>
            <person name="Wortman J."/>
            <person name="Nusbaum C."/>
            <person name="Birren B."/>
        </authorList>
    </citation>
    <scope>NUCLEOTIDE SEQUENCE</scope>
    <source>
        <strain evidence="2">26406</strain>
    </source>
</reference>
<proteinExistence type="predicted"/>